<evidence type="ECO:0000256" key="6">
    <source>
        <dbReference type="SAM" id="SignalP"/>
    </source>
</evidence>
<dbReference type="Pfam" id="PF01566">
    <property type="entry name" value="Nramp"/>
    <property type="match status" value="1"/>
</dbReference>
<evidence type="ECO:0000256" key="5">
    <source>
        <dbReference type="SAM" id="Phobius"/>
    </source>
</evidence>
<sequence length="228" mass="23810">MINSLILMLAAAVFFYGNGSTGEASPASLFDAYDLIRDLVGQGAATLFAIALLSAGQSSSIIATVAGQAVCEGFIQWRVSPVTRRLLTRLLAIIPSMAVAIGVGRAGVDTLLVASQVVLSIVLPFITFPLLWCTASKEIMKVRKLRRADAVEDEGTVTAVELPAAVDTKGEDVGAASPATAREAEEADGGEWVDYSNNKLTIVVGGLIWLVVVAANVYAIVELGMGNV</sequence>
<protein>
    <submittedName>
        <fullName evidence="7">Uncharacterized protein</fullName>
    </submittedName>
</protein>
<dbReference type="GO" id="GO:0005384">
    <property type="term" value="F:manganese ion transmembrane transporter activity"/>
    <property type="evidence" value="ECO:0007669"/>
    <property type="project" value="TreeGrafter"/>
</dbReference>
<dbReference type="GO" id="GO:0034755">
    <property type="term" value="P:iron ion transmembrane transport"/>
    <property type="evidence" value="ECO:0007669"/>
    <property type="project" value="TreeGrafter"/>
</dbReference>
<feature type="chain" id="PRO_5035770027" evidence="6">
    <location>
        <begin position="20"/>
        <end position="228"/>
    </location>
</feature>
<evidence type="ECO:0000256" key="4">
    <source>
        <dbReference type="ARBA" id="ARBA00023136"/>
    </source>
</evidence>
<gene>
    <name evidence="7" type="ORF">AAE3_LOCUS7221</name>
</gene>
<feature type="transmembrane region" description="Helical" evidence="5">
    <location>
        <begin position="86"/>
        <end position="107"/>
    </location>
</feature>
<accession>A0A8S0VRV5</accession>
<comment type="subcellular location">
    <subcellularLocation>
        <location evidence="1">Membrane</location>
        <topology evidence="1">Multi-pass membrane protein</topology>
    </subcellularLocation>
</comment>
<dbReference type="PANTHER" id="PTHR11706:SF101">
    <property type="entry name" value="MANGANESE TRANSPORTER SMF1"/>
    <property type="match status" value="1"/>
</dbReference>
<evidence type="ECO:0000256" key="1">
    <source>
        <dbReference type="ARBA" id="ARBA00004141"/>
    </source>
</evidence>
<dbReference type="EMBL" id="CACVBS010000046">
    <property type="protein sequence ID" value="CAA7264929.1"/>
    <property type="molecule type" value="Genomic_DNA"/>
</dbReference>
<feature type="transmembrane region" description="Helical" evidence="5">
    <location>
        <begin position="40"/>
        <end position="65"/>
    </location>
</feature>
<evidence type="ECO:0000256" key="2">
    <source>
        <dbReference type="ARBA" id="ARBA00022692"/>
    </source>
</evidence>
<evidence type="ECO:0000313" key="7">
    <source>
        <dbReference type="EMBL" id="CAA7264929.1"/>
    </source>
</evidence>
<keyword evidence="4 5" id="KW-0472">Membrane</keyword>
<keyword evidence="8" id="KW-1185">Reference proteome</keyword>
<dbReference type="OrthoDB" id="409173at2759"/>
<dbReference type="InterPro" id="IPR001046">
    <property type="entry name" value="NRAMP_fam"/>
</dbReference>
<organism evidence="7 8">
    <name type="scientific">Cyclocybe aegerita</name>
    <name type="common">Black poplar mushroom</name>
    <name type="synonym">Agrocybe aegerita</name>
    <dbReference type="NCBI Taxonomy" id="1973307"/>
    <lineage>
        <taxon>Eukaryota</taxon>
        <taxon>Fungi</taxon>
        <taxon>Dikarya</taxon>
        <taxon>Basidiomycota</taxon>
        <taxon>Agaricomycotina</taxon>
        <taxon>Agaricomycetes</taxon>
        <taxon>Agaricomycetidae</taxon>
        <taxon>Agaricales</taxon>
        <taxon>Agaricineae</taxon>
        <taxon>Bolbitiaceae</taxon>
        <taxon>Cyclocybe</taxon>
    </lineage>
</organism>
<dbReference type="GO" id="GO:0015086">
    <property type="term" value="F:cadmium ion transmembrane transporter activity"/>
    <property type="evidence" value="ECO:0007669"/>
    <property type="project" value="TreeGrafter"/>
</dbReference>
<feature type="signal peptide" evidence="6">
    <location>
        <begin position="1"/>
        <end position="19"/>
    </location>
</feature>
<dbReference type="PRINTS" id="PR00447">
    <property type="entry name" value="NATRESASSCMP"/>
</dbReference>
<feature type="transmembrane region" description="Helical" evidence="5">
    <location>
        <begin position="113"/>
        <end position="135"/>
    </location>
</feature>
<evidence type="ECO:0000256" key="3">
    <source>
        <dbReference type="ARBA" id="ARBA00022989"/>
    </source>
</evidence>
<evidence type="ECO:0000313" key="8">
    <source>
        <dbReference type="Proteomes" id="UP000467700"/>
    </source>
</evidence>
<proteinExistence type="predicted"/>
<dbReference type="GO" id="GO:0005886">
    <property type="term" value="C:plasma membrane"/>
    <property type="evidence" value="ECO:0007669"/>
    <property type="project" value="TreeGrafter"/>
</dbReference>
<feature type="transmembrane region" description="Helical" evidence="5">
    <location>
        <begin position="200"/>
        <end position="221"/>
    </location>
</feature>
<dbReference type="GO" id="GO:0030026">
    <property type="term" value="P:intracellular manganese ion homeostasis"/>
    <property type="evidence" value="ECO:0007669"/>
    <property type="project" value="TreeGrafter"/>
</dbReference>
<name>A0A8S0VRV5_CYCAE</name>
<keyword evidence="6" id="KW-0732">Signal</keyword>
<dbReference type="PANTHER" id="PTHR11706">
    <property type="entry name" value="SOLUTE CARRIER PROTEIN FAMILY 11 MEMBER"/>
    <property type="match status" value="1"/>
</dbReference>
<reference evidence="7 8" key="1">
    <citation type="submission" date="2020-01" db="EMBL/GenBank/DDBJ databases">
        <authorList>
            <person name="Gupta K D."/>
        </authorList>
    </citation>
    <scope>NUCLEOTIDE SEQUENCE [LARGE SCALE GENOMIC DNA]</scope>
</reference>
<keyword evidence="3 5" id="KW-1133">Transmembrane helix</keyword>
<dbReference type="AlphaFoldDB" id="A0A8S0VRV5"/>
<dbReference type="Proteomes" id="UP000467700">
    <property type="component" value="Unassembled WGS sequence"/>
</dbReference>
<comment type="caution">
    <text evidence="7">The sequence shown here is derived from an EMBL/GenBank/DDBJ whole genome shotgun (WGS) entry which is preliminary data.</text>
</comment>
<keyword evidence="2 5" id="KW-0812">Transmembrane</keyword>